<reference evidence="12" key="1">
    <citation type="submission" date="2022-08" db="UniProtKB">
        <authorList>
            <consortium name="EnsemblMetazoa"/>
        </authorList>
    </citation>
    <scope>IDENTIFICATION</scope>
    <source>
        <strain evidence="12">EBRO</strain>
    </source>
</reference>
<keyword evidence="1 10" id="KW-0820">tRNA-binding</keyword>
<evidence type="ECO:0000256" key="4">
    <source>
        <dbReference type="ARBA" id="ARBA00022691"/>
    </source>
</evidence>
<evidence type="ECO:0000256" key="5">
    <source>
        <dbReference type="ARBA" id="ARBA00022694"/>
    </source>
</evidence>
<keyword evidence="5 10" id="KW-0819">tRNA processing</keyword>
<protein>
    <recommendedName>
        <fullName evidence="9 10">tRNA (guanine(26)-N(2))-dimethyltransferase</fullName>
        <ecNumber evidence="7 10">2.1.1.216</ecNumber>
    </recommendedName>
</protein>
<feature type="region of interest" description="Disordered" evidence="11">
    <location>
        <begin position="515"/>
        <end position="604"/>
    </location>
</feature>
<dbReference type="PANTHER" id="PTHR10631">
    <property type="entry name" value="N 2 ,N 2 -DIMETHYLGUANOSINE TRNA METHYLTRANSFERASE"/>
    <property type="match status" value="1"/>
</dbReference>
<feature type="compositionally biased region" description="Basic and acidic residues" evidence="11">
    <location>
        <begin position="515"/>
        <end position="529"/>
    </location>
</feature>
<feature type="region of interest" description="Disordered" evidence="11">
    <location>
        <begin position="98"/>
        <end position="122"/>
    </location>
</feature>
<evidence type="ECO:0000256" key="6">
    <source>
        <dbReference type="ARBA" id="ARBA00022884"/>
    </source>
</evidence>
<dbReference type="NCBIfam" id="TIGR00308">
    <property type="entry name" value="TRM1"/>
    <property type="match status" value="1"/>
</dbReference>
<comment type="similarity">
    <text evidence="10">Belongs to the class I-like SAM-binding methyltransferase superfamily. Trm1 family.</text>
</comment>
<dbReference type="GO" id="GO:0005634">
    <property type="term" value="C:nucleus"/>
    <property type="evidence" value="ECO:0007669"/>
    <property type="project" value="TreeGrafter"/>
</dbReference>
<dbReference type="GO" id="GO:0000049">
    <property type="term" value="F:tRNA binding"/>
    <property type="evidence" value="ECO:0007669"/>
    <property type="project" value="UniProtKB-UniRule"/>
</dbReference>
<dbReference type="GO" id="GO:0002940">
    <property type="term" value="P:tRNA N2-guanine methylation"/>
    <property type="evidence" value="ECO:0007669"/>
    <property type="project" value="TreeGrafter"/>
</dbReference>
<feature type="compositionally biased region" description="Basic and acidic residues" evidence="11">
    <location>
        <begin position="98"/>
        <end position="109"/>
    </location>
</feature>
<dbReference type="PROSITE" id="PS51626">
    <property type="entry name" value="SAM_MT_TRM1"/>
    <property type="match status" value="1"/>
</dbReference>
<sequence length="604" mass="68452">MARAILFTFQSTNFLQRTIRADRILAYLRRDFFTLQKQSFDRKMAEEGNVGNGTLKTLREGSAEILVADHVFYNPVQEFNRDLSICVLTTYSRIYQREKEEERKRKDPSYEDSNAQATLQPGVKHENGLRILEALSATGLRSIRYAKEIPGVREIIANDLSKSAVESIEKNVKQNNIEHLITPSFNDAMTLMYMSTKPDQRFTAIDLDPYGHPTRFLDGAVQSIEDGGMLLITATDMAVLAGNSPEACYVKYGSVPLKTKACHEFALRILLRCIETTATRYGRYIKPMLSISADFYIRVFVRVYTGQYACKKSSSKQSMVFQCTGCEAFTLQPLGVLKPNPTEANPQQIKFGTPTGPFVGSRCEHCNHQHHMGGPIWSAPLHDEEFLAELMRTVEQEESKRLTTIRRIYGTLAVIREELHDVPLYYTLDRMCGILKLESIGMLKLRSALLHEGYRVSYSHASRTSVKTDAPVGVLWDILRCWHRIHPVKEERFLEGVPLTAILAKAPAKEYNIEEIHPEANPPSRKESLSRFPENPTAHWGPGTRATQMVSDNKMLKSAQNQNKRKQKRAQKEREDTDGEENDVKAAPSTSPERKVPKTVCTEG</sequence>
<dbReference type="Pfam" id="PF02005">
    <property type="entry name" value="TRM"/>
    <property type="match status" value="1"/>
</dbReference>
<proteinExistence type="inferred from homology"/>
<dbReference type="SUPFAM" id="SSF53335">
    <property type="entry name" value="S-adenosyl-L-methionine-dependent methyltransferases"/>
    <property type="match status" value="1"/>
</dbReference>
<dbReference type="FunFam" id="3.30.56.70:FF:000001">
    <property type="entry name" value="tRNA (guanine(26)-N(2))-dimethyltransferase"/>
    <property type="match status" value="1"/>
</dbReference>
<evidence type="ECO:0000313" key="12">
    <source>
        <dbReference type="EnsemblMetazoa" id="AATE015954-PA.1"/>
    </source>
</evidence>
<dbReference type="EC" id="2.1.1.216" evidence="7 10"/>
<dbReference type="AlphaFoldDB" id="A0A182JDC6"/>
<dbReference type="Gene3D" id="3.40.50.150">
    <property type="entry name" value="Vaccinia Virus protein VP39"/>
    <property type="match status" value="1"/>
</dbReference>
<name>A0A182JDC6_ANOAO</name>
<keyword evidence="3 10" id="KW-0808">Transferase</keyword>
<dbReference type="InterPro" id="IPR042296">
    <property type="entry name" value="tRNA_met_Trm1_C"/>
</dbReference>
<dbReference type="EnsemblMetazoa" id="AATE015954-RA">
    <property type="protein sequence ID" value="AATE015954-PA.1"/>
    <property type="gene ID" value="AATE015954"/>
</dbReference>
<dbReference type="VEuPathDB" id="VectorBase:AATE015954"/>
<evidence type="ECO:0000256" key="3">
    <source>
        <dbReference type="ARBA" id="ARBA00022679"/>
    </source>
</evidence>
<dbReference type="Gene3D" id="3.30.56.70">
    <property type="entry name" value="N2,N2-dimethylguanosine tRNA methyltransferase, C-terminal domain"/>
    <property type="match status" value="1"/>
</dbReference>
<evidence type="ECO:0000256" key="7">
    <source>
        <dbReference type="ARBA" id="ARBA00039099"/>
    </source>
</evidence>
<keyword evidence="2 10" id="KW-0489">Methyltransferase</keyword>
<evidence type="ECO:0000256" key="11">
    <source>
        <dbReference type="SAM" id="MobiDB-lite"/>
    </source>
</evidence>
<accession>A0A182JDC6</accession>
<evidence type="ECO:0000256" key="2">
    <source>
        <dbReference type="ARBA" id="ARBA00022603"/>
    </source>
</evidence>
<evidence type="ECO:0000256" key="10">
    <source>
        <dbReference type="PROSITE-ProRule" id="PRU00958"/>
    </source>
</evidence>
<evidence type="ECO:0000256" key="8">
    <source>
        <dbReference type="ARBA" id="ARBA00051897"/>
    </source>
</evidence>
<dbReference type="PANTHER" id="PTHR10631:SF3">
    <property type="entry name" value="TRNA (GUANINE(26)-N(2))-DIMETHYLTRANSFERASE"/>
    <property type="match status" value="1"/>
</dbReference>
<dbReference type="InterPro" id="IPR029063">
    <property type="entry name" value="SAM-dependent_MTases_sf"/>
</dbReference>
<evidence type="ECO:0000256" key="9">
    <source>
        <dbReference type="ARBA" id="ARBA00074266"/>
    </source>
</evidence>
<evidence type="ECO:0000256" key="1">
    <source>
        <dbReference type="ARBA" id="ARBA00022555"/>
    </source>
</evidence>
<keyword evidence="4 10" id="KW-0949">S-adenosyl-L-methionine</keyword>
<dbReference type="GO" id="GO:0160104">
    <property type="term" value="F:tRNA (guanine(26)-N2)-dimethyltransferase activity"/>
    <property type="evidence" value="ECO:0007669"/>
    <property type="project" value="UniProtKB-UniRule"/>
</dbReference>
<dbReference type="STRING" id="41427.A0A182JDC6"/>
<organism evidence="12">
    <name type="scientific">Anopheles atroparvus</name>
    <name type="common">European mosquito</name>
    <dbReference type="NCBI Taxonomy" id="41427"/>
    <lineage>
        <taxon>Eukaryota</taxon>
        <taxon>Metazoa</taxon>
        <taxon>Ecdysozoa</taxon>
        <taxon>Arthropoda</taxon>
        <taxon>Hexapoda</taxon>
        <taxon>Insecta</taxon>
        <taxon>Pterygota</taxon>
        <taxon>Neoptera</taxon>
        <taxon>Endopterygota</taxon>
        <taxon>Diptera</taxon>
        <taxon>Nematocera</taxon>
        <taxon>Culicoidea</taxon>
        <taxon>Culicidae</taxon>
        <taxon>Anophelinae</taxon>
        <taxon>Anopheles</taxon>
    </lineage>
</organism>
<comment type="catalytic activity">
    <reaction evidence="8 10">
        <text>guanosine(26) in tRNA + 2 S-adenosyl-L-methionine = N(2)-dimethylguanosine(26) in tRNA + 2 S-adenosyl-L-homocysteine + 2 H(+)</text>
        <dbReference type="Rhea" id="RHEA:43140"/>
        <dbReference type="Rhea" id="RHEA-COMP:10359"/>
        <dbReference type="Rhea" id="RHEA-COMP:10360"/>
        <dbReference type="ChEBI" id="CHEBI:15378"/>
        <dbReference type="ChEBI" id="CHEBI:57856"/>
        <dbReference type="ChEBI" id="CHEBI:59789"/>
        <dbReference type="ChEBI" id="CHEBI:74269"/>
        <dbReference type="ChEBI" id="CHEBI:74513"/>
        <dbReference type="EC" id="2.1.1.216"/>
    </reaction>
</comment>
<dbReference type="InterPro" id="IPR002905">
    <property type="entry name" value="Trm1"/>
</dbReference>
<keyword evidence="6 10" id="KW-0694">RNA-binding</keyword>